<name>A0AAW2H917_9NEOP</name>
<organism evidence="2">
    <name type="scientific">Menopon gallinae</name>
    <name type="common">poultry shaft louse</name>
    <dbReference type="NCBI Taxonomy" id="328185"/>
    <lineage>
        <taxon>Eukaryota</taxon>
        <taxon>Metazoa</taxon>
        <taxon>Ecdysozoa</taxon>
        <taxon>Arthropoda</taxon>
        <taxon>Hexapoda</taxon>
        <taxon>Insecta</taxon>
        <taxon>Pterygota</taxon>
        <taxon>Neoptera</taxon>
        <taxon>Paraneoptera</taxon>
        <taxon>Psocodea</taxon>
        <taxon>Troctomorpha</taxon>
        <taxon>Phthiraptera</taxon>
        <taxon>Amblycera</taxon>
        <taxon>Menoponidae</taxon>
        <taxon>Menopon</taxon>
    </lineage>
</organism>
<dbReference type="Pfam" id="PF15810">
    <property type="entry name" value="CCDC117"/>
    <property type="match status" value="1"/>
</dbReference>
<evidence type="ECO:0000313" key="2">
    <source>
        <dbReference type="EMBL" id="KAL0266288.1"/>
    </source>
</evidence>
<dbReference type="InterPro" id="IPR031630">
    <property type="entry name" value="CCDC117"/>
</dbReference>
<feature type="compositionally biased region" description="Basic and acidic residues" evidence="1">
    <location>
        <begin position="179"/>
        <end position="189"/>
    </location>
</feature>
<dbReference type="EMBL" id="JARGDH010000005">
    <property type="protein sequence ID" value="KAL0266288.1"/>
    <property type="molecule type" value="Genomic_DNA"/>
</dbReference>
<feature type="region of interest" description="Disordered" evidence="1">
    <location>
        <begin position="179"/>
        <end position="227"/>
    </location>
</feature>
<dbReference type="AlphaFoldDB" id="A0AAW2H917"/>
<protein>
    <submittedName>
        <fullName evidence="2">Uncharacterized protein</fullName>
    </submittedName>
</protein>
<gene>
    <name evidence="2" type="ORF">PYX00_008877</name>
</gene>
<comment type="caution">
    <text evidence="2">The sequence shown here is derived from an EMBL/GenBank/DDBJ whole genome shotgun (WGS) entry which is preliminary data.</text>
</comment>
<reference evidence="2" key="1">
    <citation type="journal article" date="2024" name="Gigascience">
        <title>Chromosome-level genome of the poultry shaft louse Menopon gallinae provides insight into the host-switching and adaptive evolution of parasitic lice.</title>
        <authorList>
            <person name="Xu Y."/>
            <person name="Ma L."/>
            <person name="Liu S."/>
            <person name="Liang Y."/>
            <person name="Liu Q."/>
            <person name="He Z."/>
            <person name="Tian L."/>
            <person name="Duan Y."/>
            <person name="Cai W."/>
            <person name="Li H."/>
            <person name="Song F."/>
        </authorList>
    </citation>
    <scope>NUCLEOTIDE SEQUENCE</scope>
    <source>
        <strain evidence="2">Cailab_2023a</strain>
    </source>
</reference>
<proteinExistence type="predicted"/>
<accession>A0AAW2H917</accession>
<evidence type="ECO:0000256" key="1">
    <source>
        <dbReference type="SAM" id="MobiDB-lite"/>
    </source>
</evidence>
<sequence length="227" mass="26227">MNKREEWQNQNQYLEQYIYPQPEGSPIFAPANNWVHIPPQTMPWGLPSNSHPPVVRFTAGDFIPQHHPVKRKLASDYEMRPSKQLVTEEKMAAHMSNLHISDAEIPRLNRDVDLSDDAMDTDRLPRLVLSDELKNLKSEPIIPESILNKIERPKMAVVLWQPPSANDLTAKLAEIKKTKEKEKEEKDDNTMIVENNNVDNTFRPIDPVPMHSGQENQFLQPMPQFHS</sequence>